<dbReference type="GO" id="GO:0003677">
    <property type="term" value="F:DNA binding"/>
    <property type="evidence" value="ECO:0007669"/>
    <property type="project" value="InterPro"/>
</dbReference>
<reference evidence="3" key="1">
    <citation type="submission" date="2023-05" db="EMBL/GenBank/DDBJ databases">
        <authorList>
            <person name="Zhang X."/>
        </authorList>
    </citation>
    <scope>NUCLEOTIDE SEQUENCE</scope>
    <source>
        <strain evidence="3">YF14B1</strain>
    </source>
</reference>
<dbReference type="SUPFAM" id="SSF56349">
    <property type="entry name" value="DNA breaking-rejoining enzymes"/>
    <property type="match status" value="1"/>
</dbReference>
<sequence length="359" mass="41969">MAKKETTLSLISWLDKFIAESKNGKRLQKNGKRITDGTIDQYQYLSKLLEDFETAKQFPLRIKLLTTSNARVFETEKNYWKKFYRKFTDYLYDDLGCFDNYVGCMIKTLRVFFNYLSESKGMPVGSFHKQFYVPKEDISIVVVTPEQLNYLIYDKTFEQSLSVELDRIKDIFVVGCTVALRFSDLMNLKAANLEIVGDRWYLQVRSKKTQTYTRVLLPEYAKAILKKYKGKHKTLLPAFSKDYLNAKFKELGELAGWTTPLIKTRNRRGVPITVYKEKGSRRNYRFCDSITTHTMRRSAITTMLTLGMPEYLVRKISGHAPNSKEFFRYVSLAQSYMDNEISQVFDKLAVKKEESQLVD</sequence>
<dbReference type="PANTHER" id="PTHR30349">
    <property type="entry name" value="PHAGE INTEGRASE-RELATED"/>
    <property type="match status" value="1"/>
</dbReference>
<dbReference type="PANTHER" id="PTHR30349:SF64">
    <property type="entry name" value="PROPHAGE INTEGRASE INTD-RELATED"/>
    <property type="match status" value="1"/>
</dbReference>
<name>A0AAE3UD27_9BACT</name>
<dbReference type="Pfam" id="PF00589">
    <property type="entry name" value="Phage_integrase"/>
    <property type="match status" value="1"/>
</dbReference>
<evidence type="ECO:0000313" key="4">
    <source>
        <dbReference type="Proteomes" id="UP001241110"/>
    </source>
</evidence>
<dbReference type="RefSeq" id="WP_313989468.1">
    <property type="nucleotide sequence ID" value="NZ_JASJOS010000027.1"/>
</dbReference>
<evidence type="ECO:0000259" key="2">
    <source>
        <dbReference type="Pfam" id="PF00589"/>
    </source>
</evidence>
<proteinExistence type="predicted"/>
<dbReference type="EMBL" id="JASJOS010000027">
    <property type="protein sequence ID" value="MDJ1486108.1"/>
    <property type="molecule type" value="Genomic_DNA"/>
</dbReference>
<dbReference type="Proteomes" id="UP001241110">
    <property type="component" value="Unassembled WGS sequence"/>
</dbReference>
<dbReference type="InterPro" id="IPR002104">
    <property type="entry name" value="Integrase_catalytic"/>
</dbReference>
<dbReference type="AlphaFoldDB" id="A0AAE3UD27"/>
<dbReference type="InterPro" id="IPR013762">
    <property type="entry name" value="Integrase-like_cat_sf"/>
</dbReference>
<keyword evidence="1" id="KW-0233">DNA recombination</keyword>
<dbReference type="GO" id="GO:0006310">
    <property type="term" value="P:DNA recombination"/>
    <property type="evidence" value="ECO:0007669"/>
    <property type="project" value="UniProtKB-KW"/>
</dbReference>
<protein>
    <submittedName>
        <fullName evidence="3">Tyrosine-type recombinase/integrase</fullName>
    </submittedName>
</protein>
<evidence type="ECO:0000256" key="1">
    <source>
        <dbReference type="ARBA" id="ARBA00023172"/>
    </source>
</evidence>
<dbReference type="InterPro" id="IPR011010">
    <property type="entry name" value="DNA_brk_join_enz"/>
</dbReference>
<comment type="caution">
    <text evidence="3">The sequence shown here is derived from an EMBL/GenBank/DDBJ whole genome shotgun (WGS) entry which is preliminary data.</text>
</comment>
<accession>A0AAE3UD27</accession>
<evidence type="ECO:0000313" key="3">
    <source>
        <dbReference type="EMBL" id="MDJ1486108.1"/>
    </source>
</evidence>
<dbReference type="Gene3D" id="1.10.443.10">
    <property type="entry name" value="Intergrase catalytic core"/>
    <property type="match status" value="1"/>
</dbReference>
<organism evidence="3 4">
    <name type="scientific">Xanthocytophaga flava</name>
    <dbReference type="NCBI Taxonomy" id="3048013"/>
    <lineage>
        <taxon>Bacteria</taxon>
        <taxon>Pseudomonadati</taxon>
        <taxon>Bacteroidota</taxon>
        <taxon>Cytophagia</taxon>
        <taxon>Cytophagales</taxon>
        <taxon>Rhodocytophagaceae</taxon>
        <taxon>Xanthocytophaga</taxon>
    </lineage>
</organism>
<dbReference type="InterPro" id="IPR050090">
    <property type="entry name" value="Tyrosine_recombinase_XerCD"/>
</dbReference>
<gene>
    <name evidence="3" type="ORF">QNI16_36840</name>
</gene>
<feature type="domain" description="Tyr recombinase" evidence="2">
    <location>
        <begin position="177"/>
        <end position="330"/>
    </location>
</feature>
<dbReference type="GO" id="GO:0015074">
    <property type="term" value="P:DNA integration"/>
    <property type="evidence" value="ECO:0007669"/>
    <property type="project" value="InterPro"/>
</dbReference>